<dbReference type="Gene3D" id="3.20.20.150">
    <property type="entry name" value="Divalent-metal-dependent TIM barrel enzymes"/>
    <property type="match status" value="1"/>
</dbReference>
<evidence type="ECO:0000256" key="2">
    <source>
        <dbReference type="PIRNR" id="PIRNR006241"/>
    </source>
</evidence>
<keyword evidence="1 2" id="KW-0413">Isomerase</keyword>
<dbReference type="InterPro" id="IPR026040">
    <property type="entry name" value="HyI-like"/>
</dbReference>
<dbReference type="GO" id="GO:0046487">
    <property type="term" value="P:glyoxylate metabolic process"/>
    <property type="evidence" value="ECO:0007669"/>
    <property type="project" value="TreeGrafter"/>
</dbReference>
<evidence type="ECO:0000313" key="5">
    <source>
        <dbReference type="EMBL" id="QPH56225.1"/>
    </source>
</evidence>
<comment type="similarity">
    <text evidence="2">Belongs to the hyi family.</text>
</comment>
<feature type="active site" description="Proton donor/acceptor" evidence="3">
    <location>
        <position position="229"/>
    </location>
</feature>
<keyword evidence="6" id="KW-1185">Reference proteome</keyword>
<organism evidence="5 6">
    <name type="scientific">Pontivivens ytuae</name>
    <dbReference type="NCBI Taxonomy" id="2789856"/>
    <lineage>
        <taxon>Bacteria</taxon>
        <taxon>Pseudomonadati</taxon>
        <taxon>Pseudomonadota</taxon>
        <taxon>Alphaproteobacteria</taxon>
        <taxon>Rhodobacterales</taxon>
        <taxon>Paracoccaceae</taxon>
        <taxon>Pontivivens</taxon>
    </lineage>
</organism>
<reference evidence="5 6" key="1">
    <citation type="submission" date="2020-11" db="EMBL/GenBank/DDBJ databases">
        <title>Description of Pontivivens ytuae sp. nov. isolated from deep sea sediment of Mariana Trench.</title>
        <authorList>
            <person name="Wang Z."/>
            <person name="Sun Q.-L."/>
            <person name="Xu X.-D."/>
            <person name="Tang Y.-Z."/>
            <person name="Zhang J."/>
        </authorList>
    </citation>
    <scope>NUCLEOTIDE SEQUENCE [LARGE SCALE GENOMIC DNA]</scope>
    <source>
        <strain evidence="5 6">MT2928</strain>
    </source>
</reference>
<dbReference type="Pfam" id="PF01261">
    <property type="entry name" value="AP_endonuc_2"/>
    <property type="match status" value="1"/>
</dbReference>
<dbReference type="KEGG" id="poz:I0K15_14315"/>
<dbReference type="PANTHER" id="PTHR43489:SF6">
    <property type="entry name" value="HYDROXYPYRUVATE ISOMERASE-RELATED"/>
    <property type="match status" value="1"/>
</dbReference>
<dbReference type="InterPro" id="IPR050417">
    <property type="entry name" value="Sugar_Epim/Isomerase"/>
</dbReference>
<dbReference type="PIRSF" id="PIRSF006241">
    <property type="entry name" value="HyI"/>
    <property type="match status" value="1"/>
</dbReference>
<dbReference type="AlphaFoldDB" id="A0A7S9QEQ4"/>
<gene>
    <name evidence="5" type="ORF">I0K15_14315</name>
</gene>
<dbReference type="GO" id="GO:0008903">
    <property type="term" value="F:hydroxypyruvate isomerase activity"/>
    <property type="evidence" value="ECO:0007669"/>
    <property type="project" value="TreeGrafter"/>
</dbReference>
<evidence type="ECO:0000259" key="4">
    <source>
        <dbReference type="Pfam" id="PF01261"/>
    </source>
</evidence>
<dbReference type="InterPro" id="IPR013022">
    <property type="entry name" value="Xyl_isomerase-like_TIM-brl"/>
</dbReference>
<feature type="active site" description="Proton donor/acceptor" evidence="3">
    <location>
        <position position="135"/>
    </location>
</feature>
<sequence>MPMRLAANLSMMFNELPFLDRFAAARAAGFEAVEFLFPYAFDAREIAARLEGEGLEQVLFNLPPGDWEAGERGLAALPGREAAFREGVARAADYAAALGCRTLHAMAGIGGDDAVYRENLAFAADALGDLTLTVEPINPVDMPGYHLADMDAGAALVAGMDLPNLRLQFDLYHCHRIHGEVADRIARHAPLVAHWQVAGFSGRHEPGPDEIALIVAAARATPDLAMGCEYRPAGATKAGLGWLDAARQAMP</sequence>
<evidence type="ECO:0000256" key="1">
    <source>
        <dbReference type="ARBA" id="ARBA00023235"/>
    </source>
</evidence>
<feature type="domain" description="Xylose isomerase-like TIM barrel" evidence="4">
    <location>
        <begin position="22"/>
        <end position="245"/>
    </location>
</feature>
<dbReference type="EMBL" id="CP064942">
    <property type="protein sequence ID" value="QPH56225.1"/>
    <property type="molecule type" value="Genomic_DNA"/>
</dbReference>
<dbReference type="Proteomes" id="UP000594800">
    <property type="component" value="Chromosome"/>
</dbReference>
<dbReference type="InterPro" id="IPR036237">
    <property type="entry name" value="Xyl_isomerase-like_sf"/>
</dbReference>
<accession>A0A7S9QEQ4</accession>
<evidence type="ECO:0000313" key="6">
    <source>
        <dbReference type="Proteomes" id="UP000594800"/>
    </source>
</evidence>
<proteinExistence type="inferred from homology"/>
<dbReference type="PANTHER" id="PTHR43489">
    <property type="entry name" value="ISOMERASE"/>
    <property type="match status" value="1"/>
</dbReference>
<name>A0A7S9QEQ4_9RHOB</name>
<protein>
    <submittedName>
        <fullName evidence="5">TIM barrel protein</fullName>
    </submittedName>
</protein>
<evidence type="ECO:0000256" key="3">
    <source>
        <dbReference type="PIRSR" id="PIRSR006241-50"/>
    </source>
</evidence>
<dbReference type="SUPFAM" id="SSF51658">
    <property type="entry name" value="Xylose isomerase-like"/>
    <property type="match status" value="1"/>
</dbReference>